<evidence type="ECO:0000313" key="2">
    <source>
        <dbReference type="Proteomes" id="UP000325155"/>
    </source>
</evidence>
<protein>
    <submittedName>
        <fullName evidence="1">Uncharacterized protein</fullName>
    </submittedName>
</protein>
<name>A0A5C0UFH5_9PROT</name>
<evidence type="ECO:0000313" key="1">
    <source>
        <dbReference type="EMBL" id="QEK38012.1"/>
    </source>
</evidence>
<sequence length="83" mass="9808">MFFLNFHNHFIKNDNKMHSNYEVKSLVSQLISAQEKFEQSIMVNSELKKELGNLMIRIVNLAKSNHASKDLLEKLTHYMIEKK</sequence>
<dbReference type="RefSeq" id="WP_148980859.1">
    <property type="nucleotide sequence ID" value="NZ_CP043315.1"/>
</dbReference>
<dbReference type="Proteomes" id="UP000325155">
    <property type="component" value="Chromosome"/>
</dbReference>
<reference evidence="1 2" key="1">
    <citation type="submission" date="2019-08" db="EMBL/GenBank/DDBJ databases">
        <title>Highly reduced genomes of protist endosymbionts show evolutionary convergence.</title>
        <authorList>
            <person name="George E."/>
            <person name="Husnik F."/>
            <person name="Tashyreva D."/>
            <person name="Prokopchuk G."/>
            <person name="Horak A."/>
            <person name="Kwong W.K."/>
            <person name="Lukes J."/>
            <person name="Keeling P.J."/>
        </authorList>
    </citation>
    <scope>NUCLEOTIDE SEQUENCE [LARGE SCALE GENOMIC DNA]</scope>
    <source>
        <strain evidence="1">1605</strain>
    </source>
</reference>
<dbReference type="KEGG" id="cip:FZC35_01290"/>
<proteinExistence type="predicted"/>
<dbReference type="EMBL" id="CP043315">
    <property type="protein sequence ID" value="QEK38012.1"/>
    <property type="molecule type" value="Genomic_DNA"/>
</dbReference>
<organism evidence="1 2">
    <name type="scientific">Candidatus Cytomitobacter indipagum</name>
    <dbReference type="NCBI Taxonomy" id="2601575"/>
    <lineage>
        <taxon>Bacteria</taxon>
        <taxon>Pseudomonadati</taxon>
        <taxon>Pseudomonadota</taxon>
        <taxon>Alphaproteobacteria</taxon>
        <taxon>Holosporales</taxon>
        <taxon>Holosporaceae</taxon>
        <taxon>Candidatus Cytomitobacter</taxon>
    </lineage>
</organism>
<accession>A0A5C0UFH5</accession>
<dbReference type="AlphaFoldDB" id="A0A5C0UFH5"/>
<gene>
    <name evidence="1" type="ORF">FZC35_01290</name>
</gene>
<keyword evidence="2" id="KW-1185">Reference proteome</keyword>